<proteinExistence type="predicted"/>
<reference evidence="1" key="1">
    <citation type="submission" date="2014-11" db="EMBL/GenBank/DDBJ databases">
        <authorList>
            <person name="Otto D Thomas"/>
            <person name="Naeem Raeece"/>
        </authorList>
    </citation>
    <scope>NUCLEOTIDE SEQUENCE</scope>
</reference>
<name>A0A0G4IDZ0_9ALVE</name>
<dbReference type="VEuPathDB" id="CryptoDB:Cvel_2345"/>
<dbReference type="EMBL" id="CDMZ01005865">
    <property type="protein sequence ID" value="CEM55322.1"/>
    <property type="molecule type" value="Genomic_DNA"/>
</dbReference>
<organism evidence="1">
    <name type="scientific">Chromera velia CCMP2878</name>
    <dbReference type="NCBI Taxonomy" id="1169474"/>
    <lineage>
        <taxon>Eukaryota</taxon>
        <taxon>Sar</taxon>
        <taxon>Alveolata</taxon>
        <taxon>Colpodellida</taxon>
        <taxon>Chromeraceae</taxon>
        <taxon>Chromera</taxon>
    </lineage>
</organism>
<protein>
    <submittedName>
        <fullName evidence="1">Uncharacterized protein</fullName>
    </submittedName>
</protein>
<accession>A0A0G4IDZ0</accession>
<gene>
    <name evidence="1" type="ORF">Cvel_2345</name>
</gene>
<dbReference type="AlphaFoldDB" id="A0A0G4IDZ0"/>
<sequence>MPSPLSLCDRVTSILRWHPKVSLDELTKTCRITAIASAMLAMKFNQAVNRRLFFDYGGLQSALVKDLTGSRSAMSGEVHGESF</sequence>
<evidence type="ECO:0000313" key="1">
    <source>
        <dbReference type="EMBL" id="CEM55322.1"/>
    </source>
</evidence>